<reference evidence="3" key="1">
    <citation type="journal article" date="2011" name="Nature">
        <title>Genome sequence and analysis of the tuber crop potato.</title>
        <authorList>
            <consortium name="The Potato Genome Sequencing Consortium"/>
        </authorList>
    </citation>
    <scope>NUCLEOTIDE SEQUENCE [LARGE SCALE GENOMIC DNA]</scope>
    <source>
        <strain evidence="3">cv. DM1-3 516 R44</strain>
    </source>
</reference>
<dbReference type="EnsemblPlants" id="PGSC0003DMT400089822">
    <property type="protein sequence ID" value="PGSC0003DMT400089822"/>
    <property type="gene ID" value="PGSC0003DMG400039393"/>
</dbReference>
<name>M1DJ01_SOLTU</name>
<feature type="region of interest" description="Disordered" evidence="1">
    <location>
        <begin position="89"/>
        <end position="124"/>
    </location>
</feature>
<dbReference type="InParanoid" id="M1DJ01"/>
<dbReference type="Proteomes" id="UP000011115">
    <property type="component" value="Unassembled WGS sequence"/>
</dbReference>
<feature type="compositionally biased region" description="Polar residues" evidence="1">
    <location>
        <begin position="115"/>
        <end position="124"/>
    </location>
</feature>
<feature type="region of interest" description="Disordered" evidence="1">
    <location>
        <begin position="40"/>
        <end position="70"/>
    </location>
</feature>
<feature type="compositionally biased region" description="Basic and acidic residues" evidence="1">
    <location>
        <begin position="46"/>
        <end position="62"/>
    </location>
</feature>
<dbReference type="AlphaFoldDB" id="M1DJ01"/>
<proteinExistence type="predicted"/>
<reference evidence="2" key="2">
    <citation type="submission" date="2015-06" db="UniProtKB">
        <authorList>
            <consortium name="EnsemblPlants"/>
        </authorList>
    </citation>
    <scope>IDENTIFICATION</scope>
    <source>
        <strain evidence="2">DM1-3 516 R44</strain>
    </source>
</reference>
<sequence length="124" mass="13233">MSAIASKTAVGIFTGDADPVTFGELIKHLACHRITRRTRFTSPSRQELDGFCKPQKWPDQKLQRGMTHPGTAAQEIDQMIAANLAAETKAKANSGNQNNNAPGTIVLLQKDAPSTDAQTDGATA</sequence>
<protein>
    <submittedName>
        <fullName evidence="2">Uncharacterized protein</fullName>
    </submittedName>
</protein>
<dbReference type="Gramene" id="PGSC0003DMT400089822">
    <property type="protein sequence ID" value="PGSC0003DMT400089822"/>
    <property type="gene ID" value="PGSC0003DMG400039393"/>
</dbReference>
<keyword evidence="3" id="KW-1185">Reference proteome</keyword>
<dbReference type="HOGENOM" id="CLU_2007967_0_0_1"/>
<evidence type="ECO:0000256" key="1">
    <source>
        <dbReference type="SAM" id="MobiDB-lite"/>
    </source>
</evidence>
<organism evidence="2 3">
    <name type="scientific">Solanum tuberosum</name>
    <name type="common">Potato</name>
    <dbReference type="NCBI Taxonomy" id="4113"/>
    <lineage>
        <taxon>Eukaryota</taxon>
        <taxon>Viridiplantae</taxon>
        <taxon>Streptophyta</taxon>
        <taxon>Embryophyta</taxon>
        <taxon>Tracheophyta</taxon>
        <taxon>Spermatophyta</taxon>
        <taxon>Magnoliopsida</taxon>
        <taxon>eudicotyledons</taxon>
        <taxon>Gunneridae</taxon>
        <taxon>Pentapetalae</taxon>
        <taxon>asterids</taxon>
        <taxon>lamiids</taxon>
        <taxon>Solanales</taxon>
        <taxon>Solanaceae</taxon>
        <taxon>Solanoideae</taxon>
        <taxon>Solaneae</taxon>
        <taxon>Solanum</taxon>
    </lineage>
</organism>
<evidence type="ECO:0000313" key="2">
    <source>
        <dbReference type="EnsemblPlants" id="PGSC0003DMT400089822"/>
    </source>
</evidence>
<accession>M1DJ01</accession>
<dbReference type="PaxDb" id="4113-PGSC0003DMT400089822"/>
<evidence type="ECO:0000313" key="3">
    <source>
        <dbReference type="Proteomes" id="UP000011115"/>
    </source>
</evidence>